<dbReference type="Proteomes" id="UP000030745">
    <property type="component" value="Unassembled WGS sequence"/>
</dbReference>
<gene>
    <name evidence="2" type="ORF">SPRG_06793</name>
</gene>
<dbReference type="InterPro" id="IPR019152">
    <property type="entry name" value="DUF2046"/>
</dbReference>
<sequence>MDVAEQLAQERMKNMRLQEEVDRLRKAVVNVTLLAEKEEEWMINQFLRRVQPQAVHDTKQAKELEAEMQRLRHEKVVLGQRYEQEQESIVNRLSRQLQAKEATINALLCDDSNRLQDRARDPTGQLQQILVTVLKEKRALEKQLADVLSRRTLDAARAPALDDAQVSTLRQLLLQNQQASTAMLDQLSRMDQYDVPTLKRLRQSPLHGPVRSWSLSSPSPTSAC</sequence>
<evidence type="ECO:0000313" key="2">
    <source>
        <dbReference type="EMBL" id="KDO27526.1"/>
    </source>
</evidence>
<evidence type="ECO:0000313" key="3">
    <source>
        <dbReference type="Proteomes" id="UP000030745"/>
    </source>
</evidence>
<dbReference type="AlphaFoldDB" id="A0A067CLU4"/>
<name>A0A067CLU4_SAPPC</name>
<keyword evidence="3" id="KW-1185">Reference proteome</keyword>
<dbReference type="GeneID" id="24129119"/>
<dbReference type="KEGG" id="spar:SPRG_06793"/>
<dbReference type="VEuPathDB" id="FungiDB:SPRG_06793"/>
<dbReference type="OrthoDB" id="78858at2759"/>
<reference evidence="2 3" key="1">
    <citation type="journal article" date="2013" name="PLoS Genet.">
        <title>Distinctive expansion of potential virulence genes in the genome of the oomycete fish pathogen Saprolegnia parasitica.</title>
        <authorList>
            <person name="Jiang R.H."/>
            <person name="de Bruijn I."/>
            <person name="Haas B.J."/>
            <person name="Belmonte R."/>
            <person name="Lobach L."/>
            <person name="Christie J."/>
            <person name="van den Ackerveken G."/>
            <person name="Bottin A."/>
            <person name="Bulone V."/>
            <person name="Diaz-Moreno S.M."/>
            <person name="Dumas B."/>
            <person name="Fan L."/>
            <person name="Gaulin E."/>
            <person name="Govers F."/>
            <person name="Grenville-Briggs L.J."/>
            <person name="Horner N.R."/>
            <person name="Levin J.Z."/>
            <person name="Mammella M."/>
            <person name="Meijer H.J."/>
            <person name="Morris P."/>
            <person name="Nusbaum C."/>
            <person name="Oome S."/>
            <person name="Phillips A.J."/>
            <person name="van Rooyen D."/>
            <person name="Rzeszutek E."/>
            <person name="Saraiva M."/>
            <person name="Secombes C.J."/>
            <person name="Seidl M.F."/>
            <person name="Snel B."/>
            <person name="Stassen J.H."/>
            <person name="Sykes S."/>
            <person name="Tripathy S."/>
            <person name="van den Berg H."/>
            <person name="Vega-Arreguin J.C."/>
            <person name="Wawra S."/>
            <person name="Young S.K."/>
            <person name="Zeng Q."/>
            <person name="Dieguez-Uribeondo J."/>
            <person name="Russ C."/>
            <person name="Tyler B.M."/>
            <person name="van West P."/>
        </authorList>
    </citation>
    <scope>NUCLEOTIDE SEQUENCE [LARGE SCALE GENOMIC DNA]</scope>
    <source>
        <strain evidence="2 3">CBS 223.65</strain>
    </source>
</reference>
<dbReference type="EMBL" id="KK583216">
    <property type="protein sequence ID" value="KDO27526.1"/>
    <property type="molecule type" value="Genomic_DNA"/>
</dbReference>
<proteinExistence type="predicted"/>
<organism evidence="2 3">
    <name type="scientific">Saprolegnia parasitica (strain CBS 223.65)</name>
    <dbReference type="NCBI Taxonomy" id="695850"/>
    <lineage>
        <taxon>Eukaryota</taxon>
        <taxon>Sar</taxon>
        <taxon>Stramenopiles</taxon>
        <taxon>Oomycota</taxon>
        <taxon>Saprolegniomycetes</taxon>
        <taxon>Saprolegniales</taxon>
        <taxon>Saprolegniaceae</taxon>
        <taxon>Saprolegnia</taxon>
    </lineage>
</organism>
<keyword evidence="1" id="KW-0175">Coiled coil</keyword>
<dbReference type="PANTHER" id="PTHR15276:SF0">
    <property type="entry name" value="COILED-COIL DOMAIN-CONTAINING PROTEIN 6"/>
    <property type="match status" value="1"/>
</dbReference>
<dbReference type="RefSeq" id="XP_012201653.1">
    <property type="nucleotide sequence ID" value="XM_012346263.1"/>
</dbReference>
<dbReference type="STRING" id="695850.A0A067CLU4"/>
<evidence type="ECO:0008006" key="4">
    <source>
        <dbReference type="Google" id="ProtNLM"/>
    </source>
</evidence>
<accession>A0A067CLU4</accession>
<dbReference type="OMA" id="EEEWMIN"/>
<feature type="coiled-coil region" evidence="1">
    <location>
        <begin position="7"/>
        <end position="110"/>
    </location>
</feature>
<evidence type="ECO:0000256" key="1">
    <source>
        <dbReference type="SAM" id="Coils"/>
    </source>
</evidence>
<dbReference type="PANTHER" id="PTHR15276">
    <property type="entry name" value="H4 D10S170 PROTEIN-RELATED"/>
    <property type="match status" value="1"/>
</dbReference>
<protein>
    <recommendedName>
        <fullName evidence="4">Growth arrest-specific protein 8 domain-containing protein</fullName>
    </recommendedName>
</protein>